<dbReference type="Proteomes" id="UP000734854">
    <property type="component" value="Unassembled WGS sequence"/>
</dbReference>
<keyword evidence="8" id="KW-0472">Membrane</keyword>
<keyword evidence="7" id="KW-0175">Coiled coil</keyword>
<dbReference type="CDD" id="cd15840">
    <property type="entry name" value="SNARE_Qa"/>
    <property type="match status" value="1"/>
</dbReference>
<dbReference type="GO" id="GO:0000149">
    <property type="term" value="F:SNARE binding"/>
    <property type="evidence" value="ECO:0007669"/>
    <property type="project" value="TreeGrafter"/>
</dbReference>
<sequence length="323" mass="36069">MSFQDLDTGRPLAGRRDLTNGRQDQTQAVAAGLFQITTAVRNFERLVNTIGTPKDTPQLRDKLNNSRLQISQLVKDTSAKLKLASETDHRVEVSASKKVADAKLAKDFQNILKEFQKFQRLAAERETAFAPLAPEANFPQSYDATEADSGSSKTREQRALLADSRSYFLGWLQTWRPLINVNLAGGRQRNTSNHAILISVVGLNMRRDTSAAAAASTYEWPCLKFGSILVVYLAIPRQELLLLDNEIVFNEAIIEEREQGIQEIQQQIGQVNEIFKDLAVLVNDQGIVIDDINSHIESSHAATLQAKSQLKKAEKTQKCACFW</sequence>
<organism evidence="11 12">
    <name type="scientific">Zingiber officinale</name>
    <name type="common">Ginger</name>
    <name type="synonym">Amomum zingiber</name>
    <dbReference type="NCBI Taxonomy" id="94328"/>
    <lineage>
        <taxon>Eukaryota</taxon>
        <taxon>Viridiplantae</taxon>
        <taxon>Streptophyta</taxon>
        <taxon>Embryophyta</taxon>
        <taxon>Tracheophyta</taxon>
        <taxon>Spermatophyta</taxon>
        <taxon>Magnoliopsida</taxon>
        <taxon>Liliopsida</taxon>
        <taxon>Zingiberales</taxon>
        <taxon>Zingiberaceae</taxon>
        <taxon>Zingiber</taxon>
    </lineage>
</organism>
<comment type="similarity">
    <text evidence="2">Belongs to the syntaxin family.</text>
</comment>
<dbReference type="FunFam" id="1.20.58.70:FF:000004">
    <property type="entry name" value="Syntaxin-22 like"/>
    <property type="match status" value="1"/>
</dbReference>
<dbReference type="GO" id="GO:0048278">
    <property type="term" value="P:vesicle docking"/>
    <property type="evidence" value="ECO:0007669"/>
    <property type="project" value="TreeGrafter"/>
</dbReference>
<dbReference type="AlphaFoldDB" id="A0A8J5F0B7"/>
<feature type="region of interest" description="Disordered" evidence="9">
    <location>
        <begin position="1"/>
        <end position="21"/>
    </location>
</feature>
<evidence type="ECO:0000256" key="7">
    <source>
        <dbReference type="ARBA" id="ARBA00023054"/>
    </source>
</evidence>
<feature type="domain" description="T-SNARE coiled-coil homology" evidence="10">
    <location>
        <begin position="251"/>
        <end position="313"/>
    </location>
</feature>
<keyword evidence="5" id="KW-0653">Protein transport</keyword>
<dbReference type="GO" id="GO:0031201">
    <property type="term" value="C:SNARE complex"/>
    <property type="evidence" value="ECO:0007669"/>
    <property type="project" value="TreeGrafter"/>
</dbReference>
<evidence type="ECO:0000256" key="1">
    <source>
        <dbReference type="ARBA" id="ARBA00004211"/>
    </source>
</evidence>
<keyword evidence="6" id="KW-0007">Acetylation</keyword>
<dbReference type="PROSITE" id="PS50192">
    <property type="entry name" value="T_SNARE"/>
    <property type="match status" value="1"/>
</dbReference>
<reference evidence="11 12" key="1">
    <citation type="submission" date="2020-08" db="EMBL/GenBank/DDBJ databases">
        <title>Plant Genome Project.</title>
        <authorList>
            <person name="Zhang R.-G."/>
        </authorList>
    </citation>
    <scope>NUCLEOTIDE SEQUENCE [LARGE SCALE GENOMIC DNA]</scope>
    <source>
        <tissue evidence="11">Rhizome</tissue>
    </source>
</reference>
<evidence type="ECO:0000256" key="2">
    <source>
        <dbReference type="ARBA" id="ARBA00009063"/>
    </source>
</evidence>
<accession>A0A8J5F0B7</accession>
<protein>
    <recommendedName>
        <fullName evidence="10">t-SNARE coiled-coil homology domain-containing protein</fullName>
    </recommendedName>
</protein>
<dbReference type="InterPro" id="IPR045242">
    <property type="entry name" value="Syntaxin"/>
</dbReference>
<dbReference type="SMART" id="SM00503">
    <property type="entry name" value="SynN"/>
    <property type="match status" value="1"/>
</dbReference>
<evidence type="ECO:0000313" key="11">
    <source>
        <dbReference type="EMBL" id="KAG6478491.1"/>
    </source>
</evidence>
<dbReference type="Gene3D" id="1.20.58.70">
    <property type="match status" value="1"/>
</dbReference>
<evidence type="ECO:0000259" key="10">
    <source>
        <dbReference type="PROSITE" id="PS50192"/>
    </source>
</evidence>
<evidence type="ECO:0000256" key="4">
    <source>
        <dbReference type="ARBA" id="ARBA00022692"/>
    </source>
</evidence>
<dbReference type="GO" id="GO:0012505">
    <property type="term" value="C:endomembrane system"/>
    <property type="evidence" value="ECO:0007669"/>
    <property type="project" value="TreeGrafter"/>
</dbReference>
<dbReference type="GO" id="GO:0006886">
    <property type="term" value="P:intracellular protein transport"/>
    <property type="evidence" value="ECO:0007669"/>
    <property type="project" value="TreeGrafter"/>
</dbReference>
<comment type="caution">
    <text evidence="11">The sequence shown here is derived from an EMBL/GenBank/DDBJ whole genome shotgun (WGS) entry which is preliminary data.</text>
</comment>
<dbReference type="PANTHER" id="PTHR19957">
    <property type="entry name" value="SYNTAXIN"/>
    <property type="match status" value="1"/>
</dbReference>
<dbReference type="InterPro" id="IPR010989">
    <property type="entry name" value="SNARE"/>
</dbReference>
<dbReference type="EMBL" id="JACMSC010000017">
    <property type="protein sequence ID" value="KAG6478491.1"/>
    <property type="molecule type" value="Genomic_DNA"/>
</dbReference>
<evidence type="ECO:0000256" key="9">
    <source>
        <dbReference type="SAM" id="MobiDB-lite"/>
    </source>
</evidence>
<dbReference type="InterPro" id="IPR000727">
    <property type="entry name" value="T_SNARE_dom"/>
</dbReference>
<dbReference type="Gene3D" id="1.20.5.110">
    <property type="match status" value="1"/>
</dbReference>
<evidence type="ECO:0000256" key="5">
    <source>
        <dbReference type="ARBA" id="ARBA00022927"/>
    </source>
</evidence>
<gene>
    <name evidence="11" type="ORF">ZIOFF_061934</name>
</gene>
<dbReference type="Pfam" id="PF14523">
    <property type="entry name" value="Syntaxin_2"/>
    <property type="match status" value="1"/>
</dbReference>
<evidence type="ECO:0000256" key="3">
    <source>
        <dbReference type="ARBA" id="ARBA00022448"/>
    </source>
</evidence>
<keyword evidence="12" id="KW-1185">Reference proteome</keyword>
<dbReference type="SUPFAM" id="SSF47661">
    <property type="entry name" value="t-snare proteins"/>
    <property type="match status" value="1"/>
</dbReference>
<keyword evidence="4" id="KW-0812">Transmembrane</keyword>
<name>A0A8J5F0B7_ZINOF</name>
<dbReference type="SMART" id="SM00397">
    <property type="entry name" value="t_SNARE"/>
    <property type="match status" value="1"/>
</dbReference>
<dbReference type="InterPro" id="IPR006011">
    <property type="entry name" value="Syntaxin_N"/>
</dbReference>
<dbReference type="GO" id="GO:0006906">
    <property type="term" value="P:vesicle fusion"/>
    <property type="evidence" value="ECO:0007669"/>
    <property type="project" value="TreeGrafter"/>
</dbReference>
<evidence type="ECO:0000256" key="6">
    <source>
        <dbReference type="ARBA" id="ARBA00022990"/>
    </source>
</evidence>
<comment type="subcellular location">
    <subcellularLocation>
        <location evidence="1">Membrane</location>
        <topology evidence="1">Single-pass type IV membrane protein</topology>
    </subcellularLocation>
</comment>
<evidence type="ECO:0000313" key="12">
    <source>
        <dbReference type="Proteomes" id="UP000734854"/>
    </source>
</evidence>
<evidence type="ECO:0000256" key="8">
    <source>
        <dbReference type="ARBA" id="ARBA00023136"/>
    </source>
</evidence>
<dbReference type="GO" id="GO:0005484">
    <property type="term" value="F:SNAP receptor activity"/>
    <property type="evidence" value="ECO:0007669"/>
    <property type="project" value="TreeGrafter"/>
</dbReference>
<keyword evidence="3" id="KW-0813">Transport</keyword>
<proteinExistence type="inferred from homology"/>
<dbReference type="PANTHER" id="PTHR19957:SF38">
    <property type="entry name" value="LD27581P"/>
    <property type="match status" value="1"/>
</dbReference>